<dbReference type="InterPro" id="IPR011014">
    <property type="entry name" value="MscS_channel_TM-2"/>
</dbReference>
<evidence type="ECO:0000256" key="4">
    <source>
        <dbReference type="ARBA" id="ARBA00022692"/>
    </source>
</evidence>
<dbReference type="PANTHER" id="PTHR30221:SF1">
    <property type="entry name" value="SMALL-CONDUCTANCE MECHANOSENSITIVE CHANNEL"/>
    <property type="match status" value="1"/>
</dbReference>
<accession>A0ABW3RMU0</accession>
<reference evidence="11" key="1">
    <citation type="journal article" date="2019" name="Int. J. Syst. Evol. Microbiol.">
        <title>The Global Catalogue of Microorganisms (GCM) 10K type strain sequencing project: providing services to taxonomists for standard genome sequencing and annotation.</title>
        <authorList>
            <consortium name="The Broad Institute Genomics Platform"/>
            <consortium name="The Broad Institute Genome Sequencing Center for Infectious Disease"/>
            <person name="Wu L."/>
            <person name="Ma J."/>
        </authorList>
    </citation>
    <scope>NUCLEOTIDE SEQUENCE [LARGE SCALE GENOMIC DNA]</scope>
    <source>
        <strain evidence="11">CCUG 52468</strain>
    </source>
</reference>
<evidence type="ECO:0000256" key="6">
    <source>
        <dbReference type="ARBA" id="ARBA00023136"/>
    </source>
</evidence>
<dbReference type="InterPro" id="IPR008910">
    <property type="entry name" value="MSC_TM_helix"/>
</dbReference>
<dbReference type="InterPro" id="IPR045275">
    <property type="entry name" value="MscS_archaea/bacteria_type"/>
</dbReference>
<evidence type="ECO:0000256" key="2">
    <source>
        <dbReference type="ARBA" id="ARBA00008017"/>
    </source>
</evidence>
<dbReference type="Pfam" id="PF21082">
    <property type="entry name" value="MS_channel_3rd"/>
    <property type="match status" value="1"/>
</dbReference>
<dbReference type="InterPro" id="IPR023408">
    <property type="entry name" value="MscS_beta-dom_sf"/>
</dbReference>
<gene>
    <name evidence="10" type="ORF">ACFQ2C_13065</name>
</gene>
<evidence type="ECO:0000256" key="3">
    <source>
        <dbReference type="ARBA" id="ARBA00022475"/>
    </source>
</evidence>
<comment type="similarity">
    <text evidence="2">Belongs to the MscS (TC 1.A.23) family.</text>
</comment>
<evidence type="ECO:0000256" key="5">
    <source>
        <dbReference type="ARBA" id="ARBA00022989"/>
    </source>
</evidence>
<comment type="caution">
    <text evidence="10">The sequence shown here is derived from an EMBL/GenBank/DDBJ whole genome shotgun (WGS) entry which is preliminary data.</text>
</comment>
<comment type="subcellular location">
    <subcellularLocation>
        <location evidence="1">Cell membrane</location>
        <topology evidence="1">Multi-pass membrane protein</topology>
    </subcellularLocation>
</comment>
<feature type="transmembrane region" description="Helical" evidence="7">
    <location>
        <begin position="31"/>
        <end position="53"/>
    </location>
</feature>
<evidence type="ECO:0000313" key="10">
    <source>
        <dbReference type="EMBL" id="MFD1166538.1"/>
    </source>
</evidence>
<dbReference type="Gene3D" id="1.10.287.1260">
    <property type="match status" value="1"/>
</dbReference>
<sequence length="268" mass="28825">MKLLQIDSTLPVASGLLDQGSIWMEKIKDMALAYAPKVLGAILVYLIGQWLIGRIGAIIKKMLSNKNFDVSLQKFLVSIVKVTLTILMFLAIIGMLGVNITSFAALLAGAGLAIGAALNGSLGNLAGGVMLMVFKPFKVGDLIEAQDSLGLVTEIGIFNTTILSPENKTIILPNGALSTGVITNYNTHGNLRVDLKMAISVNQNIDQAREVAIGAMKQHAMVLAEPTPEVSVLEVADGMTTLAIRPYTTQDNYWTVYFEVQELVKKSF</sequence>
<dbReference type="SUPFAM" id="SSF82689">
    <property type="entry name" value="Mechanosensitive channel protein MscS (YggB), C-terminal domain"/>
    <property type="match status" value="1"/>
</dbReference>
<keyword evidence="11" id="KW-1185">Reference proteome</keyword>
<keyword evidence="6 7" id="KW-0472">Membrane</keyword>
<feature type="transmembrane region" description="Helical" evidence="7">
    <location>
        <begin position="74"/>
        <end position="97"/>
    </location>
</feature>
<dbReference type="Gene3D" id="2.30.30.60">
    <property type="match status" value="1"/>
</dbReference>
<evidence type="ECO:0000256" key="1">
    <source>
        <dbReference type="ARBA" id="ARBA00004651"/>
    </source>
</evidence>
<protein>
    <submittedName>
        <fullName evidence="10">Mechanosensitive ion channel family protein</fullName>
    </submittedName>
</protein>
<dbReference type="InterPro" id="IPR049278">
    <property type="entry name" value="MS_channel_C"/>
</dbReference>
<feature type="domain" description="Mechanosensitive ion channel MscS C-terminal" evidence="9">
    <location>
        <begin position="202"/>
        <end position="267"/>
    </location>
</feature>
<keyword evidence="5 7" id="KW-1133">Transmembrane helix</keyword>
<dbReference type="Proteomes" id="UP001597205">
    <property type="component" value="Unassembled WGS sequence"/>
</dbReference>
<keyword evidence="3" id="KW-1003">Cell membrane</keyword>
<evidence type="ECO:0000259" key="8">
    <source>
        <dbReference type="Pfam" id="PF00924"/>
    </source>
</evidence>
<proteinExistence type="inferred from homology"/>
<name>A0ABW3RMU0_9SPHI</name>
<evidence type="ECO:0000259" key="9">
    <source>
        <dbReference type="Pfam" id="PF21082"/>
    </source>
</evidence>
<dbReference type="InterPro" id="IPR006685">
    <property type="entry name" value="MscS_channel_2nd"/>
</dbReference>
<dbReference type="RefSeq" id="WP_380897283.1">
    <property type="nucleotide sequence ID" value="NZ_JBHTKY010000020.1"/>
</dbReference>
<dbReference type="InterPro" id="IPR010920">
    <property type="entry name" value="LSM_dom_sf"/>
</dbReference>
<dbReference type="Gene3D" id="3.30.70.100">
    <property type="match status" value="1"/>
</dbReference>
<dbReference type="SUPFAM" id="SSF82861">
    <property type="entry name" value="Mechanosensitive channel protein MscS (YggB), transmembrane region"/>
    <property type="match status" value="1"/>
</dbReference>
<dbReference type="PANTHER" id="PTHR30221">
    <property type="entry name" value="SMALL-CONDUCTANCE MECHANOSENSITIVE CHANNEL"/>
    <property type="match status" value="1"/>
</dbReference>
<dbReference type="InterPro" id="IPR011066">
    <property type="entry name" value="MscS_channel_C_sf"/>
</dbReference>
<evidence type="ECO:0000256" key="7">
    <source>
        <dbReference type="SAM" id="Phobius"/>
    </source>
</evidence>
<evidence type="ECO:0000313" key="11">
    <source>
        <dbReference type="Proteomes" id="UP001597205"/>
    </source>
</evidence>
<feature type="domain" description="Mechanosensitive ion channel MscS" evidence="8">
    <location>
        <begin position="121"/>
        <end position="186"/>
    </location>
</feature>
<dbReference type="SUPFAM" id="SSF50182">
    <property type="entry name" value="Sm-like ribonucleoproteins"/>
    <property type="match status" value="1"/>
</dbReference>
<dbReference type="Pfam" id="PF05552">
    <property type="entry name" value="MS_channel_1st_1"/>
    <property type="match status" value="1"/>
</dbReference>
<dbReference type="Pfam" id="PF00924">
    <property type="entry name" value="MS_channel_2nd"/>
    <property type="match status" value="1"/>
</dbReference>
<organism evidence="10 11">
    <name type="scientific">Sphingobacterium daejeonense</name>
    <dbReference type="NCBI Taxonomy" id="371142"/>
    <lineage>
        <taxon>Bacteria</taxon>
        <taxon>Pseudomonadati</taxon>
        <taxon>Bacteroidota</taxon>
        <taxon>Sphingobacteriia</taxon>
        <taxon>Sphingobacteriales</taxon>
        <taxon>Sphingobacteriaceae</taxon>
        <taxon>Sphingobacterium</taxon>
    </lineage>
</organism>
<feature type="transmembrane region" description="Helical" evidence="7">
    <location>
        <begin position="103"/>
        <end position="134"/>
    </location>
</feature>
<dbReference type="EMBL" id="JBHTKY010000020">
    <property type="protein sequence ID" value="MFD1166538.1"/>
    <property type="molecule type" value="Genomic_DNA"/>
</dbReference>
<keyword evidence="4 7" id="KW-0812">Transmembrane</keyword>